<evidence type="ECO:0000256" key="2">
    <source>
        <dbReference type="ARBA" id="ARBA00010210"/>
    </source>
</evidence>
<keyword evidence="4 10" id="KW-0863">Zinc-finger</keyword>
<sequence length="271" mass="31298">MAIARTGVYVDDYLEYASTLPAELQRLLNTIRELDDRSQSMINQTRQQTKYCLGMSSHGHKKGYHGSGHHFNNNNMNEEDDIVIEKMRKEIEANQDSAFSLCTEKVLLARQAYDLIDSHVKRLEEDLNNFAEDLKQEGKIPPDEPATLPPLPLVLKSENRRPGYGTPQSKRFDYRDRDWDRERDRDFELMPPPGSHKKDYTAPVDFDQPIDPNEPTYCVCHQVSFGDMIACDNENCQGGEWFHYACVGLTPETRFKGKWYCPTCKLLPQCQ</sequence>
<evidence type="ECO:0000256" key="12">
    <source>
        <dbReference type="SAM" id="MobiDB-lite"/>
    </source>
</evidence>
<feature type="domain" description="PHD-type" evidence="13">
    <location>
        <begin position="215"/>
        <end position="267"/>
    </location>
</feature>
<dbReference type="SMART" id="SM01408">
    <property type="entry name" value="ING"/>
    <property type="match status" value="1"/>
</dbReference>
<dbReference type="InterPro" id="IPR011011">
    <property type="entry name" value="Znf_FYVE_PHD"/>
</dbReference>
<feature type="compositionally biased region" description="Pro residues" evidence="12">
    <location>
        <begin position="143"/>
        <end position="152"/>
    </location>
</feature>
<evidence type="ECO:0000256" key="3">
    <source>
        <dbReference type="ARBA" id="ARBA00022723"/>
    </source>
</evidence>
<evidence type="ECO:0000259" key="13">
    <source>
        <dbReference type="PROSITE" id="PS50016"/>
    </source>
</evidence>
<comment type="domain">
    <text evidence="11">The PHD-type zinc finger mediates the binding to H3K4me3.</text>
</comment>
<dbReference type="GO" id="GO:0005634">
    <property type="term" value="C:nucleus"/>
    <property type="evidence" value="ECO:0007669"/>
    <property type="project" value="UniProtKB-SubCell"/>
</dbReference>
<evidence type="ECO:0000313" key="15">
    <source>
        <dbReference type="Proteomes" id="UP001293593"/>
    </source>
</evidence>
<dbReference type="GO" id="GO:0006325">
    <property type="term" value="P:chromatin organization"/>
    <property type="evidence" value="ECO:0007669"/>
    <property type="project" value="UniProtKB-KW"/>
</dbReference>
<evidence type="ECO:0000256" key="5">
    <source>
        <dbReference type="ARBA" id="ARBA00022833"/>
    </source>
</evidence>
<comment type="caution">
    <text evidence="14">The sequence shown here is derived from an EMBL/GenBank/DDBJ whole genome shotgun (WGS) entry which is preliminary data.</text>
</comment>
<dbReference type="GO" id="GO:0008270">
    <property type="term" value="F:zinc ion binding"/>
    <property type="evidence" value="ECO:0007669"/>
    <property type="project" value="UniProtKB-KW"/>
</dbReference>
<feature type="binding site" evidence="9">
    <location>
        <position position="264"/>
    </location>
    <ligand>
        <name>Zn(2+)</name>
        <dbReference type="ChEBI" id="CHEBI:29105"/>
        <label>2</label>
    </ligand>
</feature>
<name>A0AAE1JQJ5_9FABA</name>
<dbReference type="InterPro" id="IPR019787">
    <property type="entry name" value="Znf_PHD-finger"/>
</dbReference>
<dbReference type="FunFam" id="3.30.40.10:FF:000177">
    <property type="entry name" value="PHD finger protein ING"/>
    <property type="match status" value="1"/>
</dbReference>
<evidence type="ECO:0000256" key="10">
    <source>
        <dbReference type="PROSITE-ProRule" id="PRU00146"/>
    </source>
</evidence>
<evidence type="ECO:0000313" key="14">
    <source>
        <dbReference type="EMBL" id="KAK4272309.1"/>
    </source>
</evidence>
<evidence type="ECO:0000256" key="6">
    <source>
        <dbReference type="ARBA" id="ARBA00022853"/>
    </source>
</evidence>
<dbReference type="SMART" id="SM00249">
    <property type="entry name" value="PHD"/>
    <property type="match status" value="1"/>
</dbReference>
<dbReference type="EMBL" id="JAWXYG010000005">
    <property type="protein sequence ID" value="KAK4272309.1"/>
    <property type="molecule type" value="Genomic_DNA"/>
</dbReference>
<dbReference type="Pfam" id="PF00628">
    <property type="entry name" value="PHD"/>
    <property type="match status" value="1"/>
</dbReference>
<feature type="binding site" evidence="9">
    <location>
        <position position="231"/>
    </location>
    <ligand>
        <name>Zn(2+)</name>
        <dbReference type="ChEBI" id="CHEBI:29105"/>
        <label>2</label>
    </ligand>
</feature>
<dbReference type="InterPro" id="IPR024610">
    <property type="entry name" value="ING_N_histone-binding"/>
</dbReference>
<evidence type="ECO:0000256" key="11">
    <source>
        <dbReference type="RuleBase" id="RU361213"/>
    </source>
</evidence>
<keyword evidence="3 9" id="KW-0479">Metal-binding</keyword>
<keyword evidence="7 11" id="KW-0539">Nucleus</keyword>
<feature type="binding site" evidence="9">
    <location>
        <position position="236"/>
    </location>
    <ligand>
        <name>Zn(2+)</name>
        <dbReference type="ChEBI" id="CHEBI:29105"/>
        <label>2</label>
    </ligand>
</feature>
<feature type="site" description="Histone H3K4me3 binding" evidence="8">
    <location>
        <position position="241"/>
    </location>
</feature>
<evidence type="ECO:0000256" key="8">
    <source>
        <dbReference type="PIRSR" id="PIRSR628651-50"/>
    </source>
</evidence>
<feature type="binding site" evidence="9">
    <location>
        <position position="246"/>
    </location>
    <ligand>
        <name>Zn(2+)</name>
        <dbReference type="ChEBI" id="CHEBI:29105"/>
        <label>1</label>
    </ligand>
</feature>
<dbReference type="Gene3D" id="3.30.40.10">
    <property type="entry name" value="Zinc/RING finger domain, C3HC4 (zinc finger)"/>
    <property type="match status" value="1"/>
</dbReference>
<dbReference type="CDD" id="cd15505">
    <property type="entry name" value="PHD_ING"/>
    <property type="match status" value="1"/>
</dbReference>
<feature type="region of interest" description="Disordered" evidence="12">
    <location>
        <begin position="183"/>
        <end position="202"/>
    </location>
</feature>
<proteinExistence type="inferred from homology"/>
<feature type="binding site" evidence="9">
    <location>
        <position position="220"/>
    </location>
    <ligand>
        <name>Zn(2+)</name>
        <dbReference type="ChEBI" id="CHEBI:29105"/>
        <label>1</label>
    </ligand>
</feature>
<comment type="subunit">
    <text evidence="11">Component of an histone acetyltransferase complex. Interacts with H3K4me3 and to a lesser extent with H3K4me2.</text>
</comment>
<dbReference type="AlphaFoldDB" id="A0AAE1JQJ5"/>
<comment type="function">
    <text evidence="11">Component of an histone acetyltransferase complex.</text>
</comment>
<organism evidence="14 15">
    <name type="scientific">Acacia crassicarpa</name>
    <name type="common">northern wattle</name>
    <dbReference type="NCBI Taxonomy" id="499986"/>
    <lineage>
        <taxon>Eukaryota</taxon>
        <taxon>Viridiplantae</taxon>
        <taxon>Streptophyta</taxon>
        <taxon>Embryophyta</taxon>
        <taxon>Tracheophyta</taxon>
        <taxon>Spermatophyta</taxon>
        <taxon>Magnoliopsida</taxon>
        <taxon>eudicotyledons</taxon>
        <taxon>Gunneridae</taxon>
        <taxon>Pentapetalae</taxon>
        <taxon>rosids</taxon>
        <taxon>fabids</taxon>
        <taxon>Fabales</taxon>
        <taxon>Fabaceae</taxon>
        <taxon>Caesalpinioideae</taxon>
        <taxon>mimosoid clade</taxon>
        <taxon>Acacieae</taxon>
        <taxon>Acacia</taxon>
    </lineage>
</organism>
<feature type="region of interest" description="Disordered" evidence="12">
    <location>
        <begin position="136"/>
        <end position="172"/>
    </location>
</feature>
<dbReference type="Pfam" id="PF12998">
    <property type="entry name" value="ING"/>
    <property type="match status" value="1"/>
</dbReference>
<feature type="binding site" evidence="9">
    <location>
        <position position="261"/>
    </location>
    <ligand>
        <name>Zn(2+)</name>
        <dbReference type="ChEBI" id="CHEBI:29105"/>
        <label>2</label>
    </ligand>
</feature>
<evidence type="ECO:0000256" key="1">
    <source>
        <dbReference type="ARBA" id="ARBA00004123"/>
    </source>
</evidence>
<keyword evidence="6 11" id="KW-0156">Chromatin regulator</keyword>
<dbReference type="Proteomes" id="UP001293593">
    <property type="component" value="Unassembled WGS sequence"/>
</dbReference>
<dbReference type="InterPro" id="IPR013083">
    <property type="entry name" value="Znf_RING/FYVE/PHD"/>
</dbReference>
<dbReference type="PANTHER" id="PTHR10333">
    <property type="entry name" value="INHIBITOR OF GROWTH PROTEIN"/>
    <property type="match status" value="1"/>
</dbReference>
<feature type="site" description="Histone H3K4me3 binding" evidence="8">
    <location>
        <position position="228"/>
    </location>
</feature>
<dbReference type="InterPro" id="IPR028651">
    <property type="entry name" value="ING_fam"/>
</dbReference>
<dbReference type="PANTHER" id="PTHR10333:SF42">
    <property type="entry name" value="INHIBITOR OF GROWTH PROTEIN 5"/>
    <property type="match status" value="1"/>
</dbReference>
<accession>A0AAE1JQJ5</accession>
<feature type="binding site" evidence="9">
    <location>
        <position position="243"/>
    </location>
    <ligand>
        <name>Zn(2+)</name>
        <dbReference type="ChEBI" id="CHEBI:29105"/>
        <label>1</label>
    </ligand>
</feature>
<feature type="site" description="Histone H3K4me3 binding" evidence="8">
    <location>
        <position position="217"/>
    </location>
</feature>
<evidence type="ECO:0000256" key="7">
    <source>
        <dbReference type="ARBA" id="ARBA00023242"/>
    </source>
</evidence>
<dbReference type="CDD" id="cd17015">
    <property type="entry name" value="ING_plant"/>
    <property type="match status" value="1"/>
</dbReference>
<gene>
    <name evidence="14" type="ORF">QN277_020882</name>
</gene>
<keyword evidence="15" id="KW-1185">Reference proteome</keyword>
<comment type="similarity">
    <text evidence="2 11">Belongs to the ING family.</text>
</comment>
<dbReference type="PROSITE" id="PS50016">
    <property type="entry name" value="ZF_PHD_2"/>
    <property type="match status" value="1"/>
</dbReference>
<feature type="site" description="Histone H3K4me3 binding" evidence="8">
    <location>
        <position position="232"/>
    </location>
</feature>
<dbReference type="SUPFAM" id="SSF57903">
    <property type="entry name" value="FYVE/PHD zinc finger"/>
    <property type="match status" value="1"/>
</dbReference>
<comment type="subcellular location">
    <subcellularLocation>
        <location evidence="1 11">Nucleus</location>
    </subcellularLocation>
</comment>
<protein>
    <recommendedName>
        <fullName evidence="11">PHD finger protein ING</fullName>
    </recommendedName>
</protein>
<reference evidence="14" key="1">
    <citation type="submission" date="2023-10" db="EMBL/GenBank/DDBJ databases">
        <title>Chromosome-level genome of the transformable northern wattle, Acacia crassicarpa.</title>
        <authorList>
            <person name="Massaro I."/>
            <person name="Sinha N.R."/>
            <person name="Poethig S."/>
            <person name="Leichty A.R."/>
        </authorList>
    </citation>
    <scope>NUCLEOTIDE SEQUENCE</scope>
    <source>
        <strain evidence="14">Acra3RX</strain>
        <tissue evidence="14">Leaf</tissue>
    </source>
</reference>
<keyword evidence="5 9" id="KW-0862">Zinc</keyword>
<evidence type="ECO:0000256" key="4">
    <source>
        <dbReference type="ARBA" id="ARBA00022771"/>
    </source>
</evidence>
<feature type="binding site" evidence="9">
    <location>
        <position position="218"/>
    </location>
    <ligand>
        <name>Zn(2+)</name>
        <dbReference type="ChEBI" id="CHEBI:29105"/>
        <label>1</label>
    </ligand>
</feature>
<dbReference type="InterPro" id="IPR001965">
    <property type="entry name" value="Znf_PHD"/>
</dbReference>
<dbReference type="Gene3D" id="6.10.140.1740">
    <property type="match status" value="1"/>
</dbReference>
<evidence type="ECO:0000256" key="9">
    <source>
        <dbReference type="PIRSR" id="PIRSR628651-51"/>
    </source>
</evidence>